<gene>
    <name evidence="2" type="ORF">IU449_16715</name>
</gene>
<dbReference type="InterPro" id="IPR036689">
    <property type="entry name" value="ESAT-6-like_sf"/>
</dbReference>
<dbReference type="Proteomes" id="UP000707731">
    <property type="component" value="Unassembled WGS sequence"/>
</dbReference>
<evidence type="ECO:0000313" key="3">
    <source>
        <dbReference type="Proteomes" id="UP000707731"/>
    </source>
</evidence>
<comment type="caution">
    <text evidence="2">The sequence shown here is derived from an EMBL/GenBank/DDBJ whole genome shotgun (WGS) entry which is preliminary data.</text>
</comment>
<keyword evidence="1" id="KW-0175">Coiled coil</keyword>
<evidence type="ECO:0000313" key="2">
    <source>
        <dbReference type="EMBL" id="MBF6356163.1"/>
    </source>
</evidence>
<accession>A0ABS0DE51</accession>
<proteinExistence type="predicted"/>
<dbReference type="RefSeq" id="WP_067861502.1">
    <property type="nucleotide sequence ID" value="NZ_JADLQN010000002.1"/>
</dbReference>
<evidence type="ECO:0000256" key="1">
    <source>
        <dbReference type="SAM" id="Coils"/>
    </source>
</evidence>
<dbReference type="SUPFAM" id="SSF140453">
    <property type="entry name" value="EsxAB dimer-like"/>
    <property type="match status" value="1"/>
</dbReference>
<feature type="coiled-coil region" evidence="1">
    <location>
        <begin position="16"/>
        <end position="43"/>
    </location>
</feature>
<name>A0ABS0DE51_9NOCA</name>
<dbReference type="Gene3D" id="1.10.287.1060">
    <property type="entry name" value="ESAT-6-like"/>
    <property type="match status" value="1"/>
</dbReference>
<reference evidence="2 3" key="1">
    <citation type="submission" date="2020-10" db="EMBL/GenBank/DDBJ databases">
        <title>Identification of Nocardia species via Next-generation sequencing and recognition of intraspecies genetic diversity.</title>
        <authorList>
            <person name="Li P."/>
            <person name="Li P."/>
            <person name="Lu B."/>
        </authorList>
    </citation>
    <scope>NUCLEOTIDE SEQUENCE [LARGE SCALE GENOMIC DNA]</scope>
    <source>
        <strain evidence="2 3">BJ06-0143</strain>
    </source>
</reference>
<sequence length="97" mass="10663">MSDGMLYDEAAITALYNDLHDNYNKLTQEAENMSQAAKKMNEAWQGSGLEGFNREVGKWEPEYQDALALLNKIAAAVDSAMQNAFHTDKTIGDGFGA</sequence>
<dbReference type="EMBL" id="JADLQN010000002">
    <property type="protein sequence ID" value="MBF6356163.1"/>
    <property type="molecule type" value="Genomic_DNA"/>
</dbReference>
<organism evidence="2 3">
    <name type="scientific">Nocardia higoensis</name>
    <dbReference type="NCBI Taxonomy" id="228599"/>
    <lineage>
        <taxon>Bacteria</taxon>
        <taxon>Bacillati</taxon>
        <taxon>Actinomycetota</taxon>
        <taxon>Actinomycetes</taxon>
        <taxon>Mycobacteriales</taxon>
        <taxon>Nocardiaceae</taxon>
        <taxon>Nocardia</taxon>
    </lineage>
</organism>
<keyword evidence="3" id="KW-1185">Reference proteome</keyword>
<protein>
    <submittedName>
        <fullName evidence="2">WXG100 family type VII secretion target</fullName>
    </submittedName>
</protein>